<dbReference type="EMBL" id="OZ020109">
    <property type="protein sequence ID" value="CAK9261908.1"/>
    <property type="molecule type" value="Genomic_DNA"/>
</dbReference>
<evidence type="ECO:0000259" key="2">
    <source>
        <dbReference type="Pfam" id="PF01569"/>
    </source>
</evidence>
<dbReference type="InterPro" id="IPR052559">
    <property type="entry name" value="V-haloperoxidase"/>
</dbReference>
<feature type="domain" description="Phosphatidic acid phosphatase type 2/haloperoxidase" evidence="2">
    <location>
        <begin position="270"/>
        <end position="403"/>
    </location>
</feature>
<protein>
    <recommendedName>
        <fullName evidence="2">Phosphatidic acid phosphatase type 2/haloperoxidase domain-containing protein</fullName>
    </recommendedName>
</protein>
<reference evidence="3" key="1">
    <citation type="submission" date="2024-02" db="EMBL/GenBank/DDBJ databases">
        <authorList>
            <consortium name="ELIXIR-Norway"/>
            <consortium name="Elixir Norway"/>
        </authorList>
    </citation>
    <scope>NUCLEOTIDE SEQUENCE</scope>
</reference>
<evidence type="ECO:0000313" key="4">
    <source>
        <dbReference type="Proteomes" id="UP001497444"/>
    </source>
</evidence>
<dbReference type="Gene3D" id="1.10.606.20">
    <property type="match status" value="1"/>
</dbReference>
<feature type="chain" id="PRO_5045675283" description="Phosphatidic acid phosphatase type 2/haloperoxidase domain-containing protein" evidence="1">
    <location>
        <begin position="28"/>
        <end position="420"/>
    </location>
</feature>
<organism evidence="3 4">
    <name type="scientific">Sphagnum jensenii</name>
    <dbReference type="NCBI Taxonomy" id="128206"/>
    <lineage>
        <taxon>Eukaryota</taxon>
        <taxon>Viridiplantae</taxon>
        <taxon>Streptophyta</taxon>
        <taxon>Embryophyta</taxon>
        <taxon>Bryophyta</taxon>
        <taxon>Sphagnophytina</taxon>
        <taxon>Sphagnopsida</taxon>
        <taxon>Sphagnales</taxon>
        <taxon>Sphagnaceae</taxon>
        <taxon>Sphagnum</taxon>
    </lineage>
</organism>
<keyword evidence="1" id="KW-0732">Signal</keyword>
<proteinExistence type="predicted"/>
<dbReference type="PANTHER" id="PTHR34599">
    <property type="entry name" value="PEROXIDASE-RELATED"/>
    <property type="match status" value="1"/>
</dbReference>
<name>A0ABP0W542_9BRYO</name>
<dbReference type="InterPro" id="IPR036938">
    <property type="entry name" value="PAP2/HPO_sf"/>
</dbReference>
<dbReference type="InterPro" id="IPR000326">
    <property type="entry name" value="PAP2/HPO"/>
</dbReference>
<sequence length="420" mass="46806">MAMKLSANLVFMCMLVCLSSCMCNVMATELVVDNVITQWNSVTQQVVRTLEIPNQIAIRVFSFVHLSQYKALQLAYKKRISHPEISAAYAAHYVLSELFPTQQSPIFDGAINKQVTPLKLSKSQNAEALDIGLTFAIRLLRQRTYDGSQSWADFHPAPVGAPTGEYQFTPNQTYVFYPQLAYTKGFVINSSKDFDIFGGPFKIPSKEYDLEYNQIATVGNANSLNQTSFDKATAKFWEAGSNTSQIVSQLYNVSLVIAGPHLSLKEVAELFAKLAIAGYDSSILGWYQKFKYLYWRPITALRQGDPTHKPDPTFATVLATPPHPEYPSLHSSNAGSWGIVLAKFLGISITEKIKPFIVNTEGYFLPPRTYNTINDVLVEIGISRVYGGIHFQKSVLDGTQLGIKAGEYVLDRFEEVFGTI</sequence>
<dbReference type="Proteomes" id="UP001497444">
    <property type="component" value="Chromosome 14"/>
</dbReference>
<evidence type="ECO:0000313" key="3">
    <source>
        <dbReference type="EMBL" id="CAK9261908.1"/>
    </source>
</evidence>
<gene>
    <name evidence="3" type="ORF">CSSPJE1EN1_LOCUS7386</name>
</gene>
<accession>A0ABP0W542</accession>
<dbReference type="CDD" id="cd03398">
    <property type="entry name" value="PAP2_haloperoxidase"/>
    <property type="match status" value="1"/>
</dbReference>
<keyword evidence="4" id="KW-1185">Reference proteome</keyword>
<dbReference type="SUPFAM" id="SSF48317">
    <property type="entry name" value="Acid phosphatase/Vanadium-dependent haloperoxidase"/>
    <property type="match status" value="1"/>
</dbReference>
<feature type="signal peptide" evidence="1">
    <location>
        <begin position="1"/>
        <end position="27"/>
    </location>
</feature>
<dbReference type="Pfam" id="PF01569">
    <property type="entry name" value="PAP2"/>
    <property type="match status" value="1"/>
</dbReference>
<evidence type="ECO:0000256" key="1">
    <source>
        <dbReference type="SAM" id="SignalP"/>
    </source>
</evidence>
<dbReference type="PANTHER" id="PTHR34599:SF1">
    <property type="entry name" value="PHOSPHATIDIC ACID PHOSPHATASE TYPE 2_HALOPEROXIDASE DOMAIN-CONTAINING PROTEIN"/>
    <property type="match status" value="1"/>
</dbReference>